<dbReference type="PANTHER" id="PTHR28641">
    <property type="match status" value="1"/>
</dbReference>
<dbReference type="RefSeq" id="WP_344122117.1">
    <property type="nucleotide sequence ID" value="NZ_BAAAOA010000020.1"/>
</dbReference>
<dbReference type="Pfam" id="PF17408">
    <property type="entry name" value="MCD_N"/>
    <property type="match status" value="1"/>
</dbReference>
<feature type="domain" description="Malonyl-CoA decarboxylase C-terminal" evidence="2">
    <location>
        <begin position="143"/>
        <end position="383"/>
    </location>
</feature>
<name>A0ABN2KNB8_9MICC</name>
<dbReference type="InterPro" id="IPR007956">
    <property type="entry name" value="Malonyl_CoA_deC_C"/>
</dbReference>
<reference evidence="4 5" key="1">
    <citation type="journal article" date="2019" name="Int. J. Syst. Evol. Microbiol.">
        <title>The Global Catalogue of Microorganisms (GCM) 10K type strain sequencing project: providing services to taxonomists for standard genome sequencing and annotation.</title>
        <authorList>
            <consortium name="The Broad Institute Genomics Platform"/>
            <consortium name="The Broad Institute Genome Sequencing Center for Infectious Disease"/>
            <person name="Wu L."/>
            <person name="Ma J."/>
        </authorList>
    </citation>
    <scope>NUCLEOTIDE SEQUENCE [LARGE SCALE GENOMIC DNA]</scope>
    <source>
        <strain evidence="4 5">JCM 14735</strain>
    </source>
</reference>
<dbReference type="InterPro" id="IPR035372">
    <property type="entry name" value="MCD_N"/>
</dbReference>
<dbReference type="Gene3D" id="1.20.140.90">
    <property type="entry name" value="Malonyl-CoA decarboxylase, oligemerization domain"/>
    <property type="match status" value="1"/>
</dbReference>
<keyword evidence="5" id="KW-1185">Reference proteome</keyword>
<evidence type="ECO:0000313" key="5">
    <source>
        <dbReference type="Proteomes" id="UP001501204"/>
    </source>
</evidence>
<dbReference type="Gene3D" id="3.40.630.150">
    <property type="entry name" value="Malonyl-CoA decarboxylase, catalytic domain"/>
    <property type="match status" value="1"/>
</dbReference>
<dbReference type="InterPro" id="IPR038917">
    <property type="entry name" value="Malonyl_CoA_deC"/>
</dbReference>
<sequence>MDASPHLPRELTEQCAALLDVGDGHFKPTLASSVLDAFEELDPEGRAAFFHHLHGNLVADPAAVDDAIARWRDAPTQQSAQQLHAASESPRQALLRALNLAEDGTFRLVTMRSRFLEVLAEHPELEPVDQDFLHLFRSWFNAGFLALHELSWHSPSSLVEHILQYEAVHPLGGWADLRSRLEPADRKCFAFLHPSMGDRPLIFVEVAVTEDVPASTDFITDLGRARQSSARTVATLYSINNTFPGLRGIPFGNHLIKQVIAHVRRHDPEVTTFVTLSPVPGFRRWLETQPADGAGGRRLAEEADAALRPGAPVGAVAALRPAIVAAARSYLLGGTDGRGRPLDRVARFHLGNGAVLDRINWPASAEQHVLDQSFGLMVNYLYDAPGDVDGDGGERDRTERHRTERVPATASSAAGAAHRQTTTEETT</sequence>
<organism evidence="4 5">
    <name type="scientific">Kocuria aegyptia</name>
    <dbReference type="NCBI Taxonomy" id="330943"/>
    <lineage>
        <taxon>Bacteria</taxon>
        <taxon>Bacillati</taxon>
        <taxon>Actinomycetota</taxon>
        <taxon>Actinomycetes</taxon>
        <taxon>Micrococcales</taxon>
        <taxon>Micrococcaceae</taxon>
        <taxon>Kocuria</taxon>
    </lineage>
</organism>
<dbReference type="Pfam" id="PF05292">
    <property type="entry name" value="MCD"/>
    <property type="match status" value="1"/>
</dbReference>
<dbReference type="InterPro" id="IPR042303">
    <property type="entry name" value="Malonyl_CoA_deC_C_sf"/>
</dbReference>
<dbReference type="PANTHER" id="PTHR28641:SF1">
    <property type="entry name" value="MALONYL-COA DECARBOXYLASE, MITOCHONDRIAL"/>
    <property type="match status" value="1"/>
</dbReference>
<comment type="caution">
    <text evidence="4">The sequence shown here is derived from an EMBL/GenBank/DDBJ whole genome shotgun (WGS) entry which is preliminary data.</text>
</comment>
<dbReference type="Proteomes" id="UP001501204">
    <property type="component" value="Unassembled WGS sequence"/>
</dbReference>
<proteinExistence type="predicted"/>
<evidence type="ECO:0000256" key="1">
    <source>
        <dbReference type="SAM" id="MobiDB-lite"/>
    </source>
</evidence>
<feature type="domain" description="Malonyl-CoA decarboxylase N-terminal" evidence="3">
    <location>
        <begin position="59"/>
        <end position="140"/>
    </location>
</feature>
<evidence type="ECO:0000259" key="3">
    <source>
        <dbReference type="Pfam" id="PF17408"/>
    </source>
</evidence>
<dbReference type="InterPro" id="IPR038351">
    <property type="entry name" value="MCD_N_sf"/>
</dbReference>
<evidence type="ECO:0000259" key="2">
    <source>
        <dbReference type="Pfam" id="PF05292"/>
    </source>
</evidence>
<feature type="compositionally biased region" description="Low complexity" evidence="1">
    <location>
        <begin position="406"/>
        <end position="417"/>
    </location>
</feature>
<gene>
    <name evidence="4" type="ORF">GCM10009767_20060</name>
</gene>
<dbReference type="EMBL" id="BAAAOA010000020">
    <property type="protein sequence ID" value="GAA1760980.1"/>
    <property type="molecule type" value="Genomic_DNA"/>
</dbReference>
<accession>A0ABN2KNB8</accession>
<feature type="compositionally biased region" description="Basic and acidic residues" evidence="1">
    <location>
        <begin position="392"/>
        <end position="405"/>
    </location>
</feature>
<protein>
    <submittedName>
        <fullName evidence="4">Malonyl-CoA decarboxylase</fullName>
    </submittedName>
</protein>
<evidence type="ECO:0000313" key="4">
    <source>
        <dbReference type="EMBL" id="GAA1760980.1"/>
    </source>
</evidence>
<feature type="region of interest" description="Disordered" evidence="1">
    <location>
        <begin position="387"/>
        <end position="427"/>
    </location>
</feature>